<dbReference type="Pfam" id="PF00328">
    <property type="entry name" value="His_Phos_2"/>
    <property type="match status" value="1"/>
</dbReference>
<evidence type="ECO:0000313" key="5">
    <source>
        <dbReference type="WormBase" id="Bm5759"/>
    </source>
</evidence>
<protein>
    <submittedName>
        <fullName evidence="4">BMA-PHO-14</fullName>
    </submittedName>
</protein>
<dbReference type="PROSITE" id="PS00616">
    <property type="entry name" value="HIS_ACID_PHOSPHAT_1"/>
    <property type="match status" value="1"/>
</dbReference>
<keyword evidence="3" id="KW-0732">Signal</keyword>
<evidence type="ECO:0000256" key="2">
    <source>
        <dbReference type="ARBA" id="ARBA00005375"/>
    </source>
</evidence>
<reference evidence="4" key="2">
    <citation type="submission" date="2012-12" db="EMBL/GenBank/DDBJ databases">
        <authorList>
            <person name="Gao Y.W."/>
            <person name="Fan S.T."/>
            <person name="Sun H.T."/>
            <person name="Wang Z."/>
            <person name="Gao X.L."/>
            <person name="Li Y.G."/>
            <person name="Wang T.C."/>
            <person name="Zhang K."/>
            <person name="Xu W.W."/>
            <person name="Yu Z.J."/>
            <person name="Xia X.Z."/>
        </authorList>
    </citation>
    <scope>NUCLEOTIDE SEQUENCE</scope>
    <source>
        <strain evidence="4">FR3</strain>
    </source>
</reference>
<dbReference type="InterPro" id="IPR033379">
    <property type="entry name" value="Acid_Pase_AS"/>
</dbReference>
<dbReference type="GO" id="GO:0003993">
    <property type="term" value="F:acid phosphatase activity"/>
    <property type="evidence" value="ECO:0007669"/>
    <property type="project" value="UniProtKB-EC"/>
</dbReference>
<proteinExistence type="inferred from homology"/>
<name>A0A0H5RZI7_BRUMA</name>
<evidence type="ECO:0000256" key="3">
    <source>
        <dbReference type="SAM" id="SignalP"/>
    </source>
</evidence>
<sequence>MHFEVCGIAAFHALSLILIATTVLADELIFIQIVWRHGDRAPIFTYPTDTHQEDAWPYGWGELTELGMMQQFALGQLIRQRYIEKDYNFLSQNYKPKELYIRSTDVNRTLISAMANLAGMYPTGIPGKDYPEYKQWPSHWTPIPIHTIDNEEDFVGNVFSRCPRVDQLTAIIRCSKHYRDIADENKDFFDYVSKKSGMKVNLANVHTINDIHYAEMMHNLSQPSWITDDVSKKLSNLSMITSEFIYGISEPYLPELIKLRGGSLLKLFLENINQKKECLSNPKNSSCSWILQRKYFALSAHDTTVAALLATLADEKILEESLPQYTASIAIELWNKTDVGFAVKILFHEAFHHQYRAITRFTKGCPSDSDFCPLNLFLKRSKNFLPKNIKQECLPKDEMNRSIYRLCDTETI</sequence>
<dbReference type="EMBL" id="LN854828">
    <property type="protein sequence ID" value="CRZ21788.1"/>
    <property type="molecule type" value="Genomic_DNA"/>
</dbReference>
<dbReference type="CDD" id="cd07061">
    <property type="entry name" value="HP_HAP_like"/>
    <property type="match status" value="1"/>
</dbReference>
<dbReference type="InterPro" id="IPR050645">
    <property type="entry name" value="Histidine_acid_phosphatase"/>
</dbReference>
<accession>A0A0H5RZI7</accession>
<comment type="catalytic activity">
    <reaction evidence="1">
        <text>a phosphate monoester + H2O = an alcohol + phosphate</text>
        <dbReference type="Rhea" id="RHEA:15017"/>
        <dbReference type="ChEBI" id="CHEBI:15377"/>
        <dbReference type="ChEBI" id="CHEBI:30879"/>
        <dbReference type="ChEBI" id="CHEBI:43474"/>
        <dbReference type="ChEBI" id="CHEBI:67140"/>
        <dbReference type="EC" id="3.1.3.2"/>
    </reaction>
</comment>
<dbReference type="InterPro" id="IPR029033">
    <property type="entry name" value="His_PPase_superfam"/>
</dbReference>
<dbReference type="InterPro" id="IPR000560">
    <property type="entry name" value="His_Pase_clade-2"/>
</dbReference>
<dbReference type="WormBase" id="Bm5759">
    <property type="protein sequence ID" value="BM41097"/>
    <property type="gene ID" value="WBGene00226020"/>
    <property type="gene designation" value="Bma-pho-14"/>
</dbReference>
<dbReference type="PANTHER" id="PTHR11567:SF198">
    <property type="entry name" value="HISTIDINE ACID PHOSPHATASE"/>
    <property type="match status" value="1"/>
</dbReference>
<dbReference type="AlphaFoldDB" id="A0A0H5RZI7"/>
<comment type="similarity">
    <text evidence="2">Belongs to the histidine acid phosphatase family.</text>
</comment>
<gene>
    <name evidence="5" type="primary">bma-pho-14</name>
    <name evidence="4" type="synonym">Bma-pho-14</name>
    <name evidence="5" type="ORF">Bm5759</name>
    <name evidence="4" type="ORF">BM_Bm5759</name>
</gene>
<dbReference type="OMA" id="HTINDIH"/>
<feature type="chain" id="PRO_5009773660" evidence="3">
    <location>
        <begin position="26"/>
        <end position="412"/>
    </location>
</feature>
<dbReference type="SUPFAM" id="SSF53254">
    <property type="entry name" value="Phosphoglycerate mutase-like"/>
    <property type="match status" value="1"/>
</dbReference>
<evidence type="ECO:0000313" key="4">
    <source>
        <dbReference type="EMBL" id="CRZ21788.1"/>
    </source>
</evidence>
<evidence type="ECO:0000256" key="1">
    <source>
        <dbReference type="ARBA" id="ARBA00000032"/>
    </source>
</evidence>
<reference evidence="4" key="1">
    <citation type="journal article" date="2007" name="Science">
        <title>Draft genome of the filarial nematode parasite Brugia malayi.</title>
        <authorList>
            <person name="Ghedin E."/>
            <person name="Wang S."/>
            <person name="Spiro D."/>
            <person name="Caler E."/>
            <person name="Zhao Q."/>
            <person name="Crabtree J."/>
            <person name="Allen J.E."/>
            <person name="Delcher A.L."/>
            <person name="Guiliano D.B."/>
            <person name="Miranda-Saavedra D."/>
            <person name="Angiuoli S.V."/>
            <person name="Creasy T."/>
            <person name="Amedeo P."/>
            <person name="Haas B."/>
            <person name="El-Sayed N.M."/>
            <person name="Wortman J.R."/>
            <person name="Feldblyum T."/>
            <person name="Tallon L."/>
            <person name="Schatz M."/>
            <person name="Shumway M."/>
            <person name="Koo H."/>
            <person name="Salzberg S.L."/>
            <person name="Schobel S."/>
            <person name="Pertea M."/>
            <person name="Pop M."/>
            <person name="White O."/>
            <person name="Barton G.J."/>
            <person name="Carlow C.K."/>
            <person name="Crawford M.J."/>
            <person name="Daub J."/>
            <person name="Dimmic M.W."/>
            <person name="Estes C.F."/>
            <person name="Foster J.M."/>
            <person name="Ganatra M."/>
            <person name="Gregory W.F."/>
            <person name="Johnson N.M."/>
            <person name="Jin J."/>
            <person name="Komuniecki R."/>
            <person name="Korf I."/>
            <person name="Kumar S."/>
            <person name="Laney S."/>
            <person name="Li B.W."/>
            <person name="Li W."/>
            <person name="Lindblom T.H."/>
            <person name="Lustigman S."/>
            <person name="Ma D."/>
            <person name="Maina C.V."/>
            <person name="Martin D.M."/>
            <person name="McCarter J.P."/>
            <person name="McReynolds L."/>
            <person name="Mitreva M."/>
            <person name="Nutman T.B."/>
            <person name="Parkinson J."/>
            <person name="Peregrin-Alvarez J.M."/>
            <person name="Poole C."/>
            <person name="Ren Q."/>
            <person name="Saunders L."/>
            <person name="Sluder A.E."/>
            <person name="Smith K."/>
            <person name="Stanke M."/>
            <person name="Unnasch T.R."/>
            <person name="Ware J."/>
            <person name="Wei A.D."/>
            <person name="Weil G."/>
            <person name="Williams D.J."/>
            <person name="Zhang Y."/>
            <person name="Williams S.A."/>
            <person name="Fraser-Liggett C."/>
            <person name="Slatko B."/>
            <person name="Blaxter M.L."/>
            <person name="Scott A.L."/>
        </authorList>
    </citation>
    <scope>NUCLEOTIDE SEQUENCE</scope>
    <source>
        <strain evidence="4">FR3</strain>
    </source>
</reference>
<dbReference type="Gene3D" id="3.40.50.1240">
    <property type="entry name" value="Phosphoglycerate mutase-like"/>
    <property type="match status" value="1"/>
</dbReference>
<organism evidence="4">
    <name type="scientific">Brugia malayi</name>
    <name type="common">Filarial nematode worm</name>
    <dbReference type="NCBI Taxonomy" id="6279"/>
    <lineage>
        <taxon>Eukaryota</taxon>
        <taxon>Metazoa</taxon>
        <taxon>Ecdysozoa</taxon>
        <taxon>Nematoda</taxon>
        <taxon>Chromadorea</taxon>
        <taxon>Rhabditida</taxon>
        <taxon>Spirurina</taxon>
        <taxon>Spiruromorpha</taxon>
        <taxon>Filarioidea</taxon>
        <taxon>Onchocercidae</taxon>
        <taxon>Brugia</taxon>
    </lineage>
</organism>
<dbReference type="PANTHER" id="PTHR11567">
    <property type="entry name" value="ACID PHOSPHATASE-RELATED"/>
    <property type="match status" value="1"/>
</dbReference>
<feature type="signal peptide" evidence="3">
    <location>
        <begin position="1"/>
        <end position="25"/>
    </location>
</feature>